<dbReference type="PaxDb" id="289377-HL41_07885"/>
<protein>
    <recommendedName>
        <fullName evidence="1">Glycosyl transferase family 1 domain-containing protein</fullName>
    </recommendedName>
</protein>
<dbReference type="AlphaFoldDB" id="A0A075WUI3"/>
<sequence length="350" mass="40147">MKKIILLRPKIGFGIGGAEAHAANVALKLLERGFKVGLIAHTISFPEEILKNLELYQVKWKGFGSVPKHLFFIYQAKKILANLSSYKLISFFRYPYPSDLFILCDPLIAFLQQQKASIFRRFSLRYKILLTLEKKALINAKKVVSLFCLGKELIKQFYPEVYSKTVVCHRGMDFKRFNPSLKKLKTIYRKEKGFDEKDFLLLFVGYDAKRKGLSLLMEVLPELPERVKLLVVGREGVSTRRVRFLGKIQEVEKYYGMADLFVLPTRYDPGAMATLEALATGTPVVTTFYDGTSEFVKEGLNGFVVNRTKEDLRQAILKALSLRFDPERISQTVSHLTWDSYVDCLISQLE</sequence>
<dbReference type="eggNOG" id="COG0438">
    <property type="taxonomic scope" value="Bacteria"/>
</dbReference>
<dbReference type="EMBL" id="CP008796">
    <property type="protein sequence ID" value="AIH04590.1"/>
    <property type="molecule type" value="Genomic_DNA"/>
</dbReference>
<organism evidence="2 3">
    <name type="scientific">Thermodesulfobacterium commune DSM 2178</name>
    <dbReference type="NCBI Taxonomy" id="289377"/>
    <lineage>
        <taxon>Bacteria</taxon>
        <taxon>Pseudomonadati</taxon>
        <taxon>Thermodesulfobacteriota</taxon>
        <taxon>Thermodesulfobacteria</taxon>
        <taxon>Thermodesulfobacteriales</taxon>
        <taxon>Thermodesulfobacteriaceae</taxon>
        <taxon>Thermodesulfobacterium</taxon>
    </lineage>
</organism>
<dbReference type="GO" id="GO:0016757">
    <property type="term" value="F:glycosyltransferase activity"/>
    <property type="evidence" value="ECO:0007669"/>
    <property type="project" value="InterPro"/>
</dbReference>
<dbReference type="Gene3D" id="3.40.50.2000">
    <property type="entry name" value="Glycogen Phosphorylase B"/>
    <property type="match status" value="2"/>
</dbReference>
<dbReference type="STRING" id="289377.HL41_07885"/>
<proteinExistence type="predicted"/>
<name>A0A075WUI3_9BACT</name>
<dbReference type="OrthoDB" id="433681at2"/>
<feature type="domain" description="Glycosyl transferase family 1" evidence="1">
    <location>
        <begin position="187"/>
        <end position="331"/>
    </location>
</feature>
<accession>A0A075WUI3</accession>
<keyword evidence="3" id="KW-1185">Reference proteome</keyword>
<evidence type="ECO:0000259" key="1">
    <source>
        <dbReference type="Pfam" id="PF00534"/>
    </source>
</evidence>
<dbReference type="Proteomes" id="UP000028481">
    <property type="component" value="Chromosome"/>
</dbReference>
<dbReference type="CDD" id="cd03801">
    <property type="entry name" value="GT4_PimA-like"/>
    <property type="match status" value="1"/>
</dbReference>
<evidence type="ECO:0000313" key="3">
    <source>
        <dbReference type="Proteomes" id="UP000028481"/>
    </source>
</evidence>
<evidence type="ECO:0000313" key="2">
    <source>
        <dbReference type="EMBL" id="AIH04590.1"/>
    </source>
</evidence>
<dbReference type="HOGENOM" id="CLU_009583_44_1_0"/>
<dbReference type="KEGG" id="tcm:HL41_07885"/>
<dbReference type="SUPFAM" id="SSF53756">
    <property type="entry name" value="UDP-Glycosyltransferase/glycogen phosphorylase"/>
    <property type="match status" value="1"/>
</dbReference>
<dbReference type="RefSeq" id="WP_038060530.1">
    <property type="nucleotide sequence ID" value="NZ_CP008796.1"/>
</dbReference>
<gene>
    <name evidence="2" type="ORF">HL41_07885</name>
</gene>
<reference evidence="2 3" key="1">
    <citation type="journal article" date="2015" name="Genome Announc.">
        <title>Genome Sequence of a Sulfate-Reducing Thermophilic Bacterium, Thermodesulfobacterium commune DSM 2178T (Phylum Thermodesulfobacteria).</title>
        <authorList>
            <person name="Bhatnagar S."/>
            <person name="Badger J.H."/>
            <person name="Madupu R."/>
            <person name="Khouri H.M."/>
            <person name="O'Connor E.M."/>
            <person name="Robb F.T."/>
            <person name="Ward N.L."/>
            <person name="Eisen J.A."/>
        </authorList>
    </citation>
    <scope>NUCLEOTIDE SEQUENCE [LARGE SCALE GENOMIC DNA]</scope>
    <source>
        <strain evidence="2 3">DSM 2178</strain>
    </source>
</reference>
<dbReference type="PANTHER" id="PTHR12526">
    <property type="entry name" value="GLYCOSYLTRANSFERASE"/>
    <property type="match status" value="1"/>
</dbReference>
<dbReference type="Pfam" id="PF00534">
    <property type="entry name" value="Glycos_transf_1"/>
    <property type="match status" value="1"/>
</dbReference>
<dbReference type="InterPro" id="IPR001296">
    <property type="entry name" value="Glyco_trans_1"/>
</dbReference>